<evidence type="ECO:0000313" key="11">
    <source>
        <dbReference type="Proteomes" id="UP001224775"/>
    </source>
</evidence>
<dbReference type="AlphaFoldDB" id="A0AAD8Y806"/>
<evidence type="ECO:0000256" key="7">
    <source>
        <dbReference type="ARBA" id="ARBA00023002"/>
    </source>
</evidence>
<dbReference type="Pfam" id="PF00667">
    <property type="entry name" value="FAD_binding_1"/>
    <property type="match status" value="1"/>
</dbReference>
<dbReference type="InterPro" id="IPR023173">
    <property type="entry name" value="NADPH_Cyt_P450_Rdtase_alpha"/>
</dbReference>
<dbReference type="Gene3D" id="2.40.30.10">
    <property type="entry name" value="Translation factors"/>
    <property type="match status" value="1"/>
</dbReference>
<dbReference type="InterPro" id="IPR029039">
    <property type="entry name" value="Flavoprotein-like_sf"/>
</dbReference>
<dbReference type="GO" id="GO:0010181">
    <property type="term" value="F:FMN binding"/>
    <property type="evidence" value="ECO:0007669"/>
    <property type="project" value="InterPro"/>
</dbReference>
<dbReference type="SUPFAM" id="SSF52218">
    <property type="entry name" value="Flavoproteins"/>
    <property type="match status" value="1"/>
</dbReference>
<organism evidence="10 11">
    <name type="scientific">Skeletonema marinoi</name>
    <dbReference type="NCBI Taxonomy" id="267567"/>
    <lineage>
        <taxon>Eukaryota</taxon>
        <taxon>Sar</taxon>
        <taxon>Stramenopiles</taxon>
        <taxon>Ochrophyta</taxon>
        <taxon>Bacillariophyta</taxon>
        <taxon>Coscinodiscophyceae</taxon>
        <taxon>Thalassiosirophycidae</taxon>
        <taxon>Thalassiosirales</taxon>
        <taxon>Skeletonemataceae</taxon>
        <taxon>Skeletonema</taxon>
        <taxon>Skeletonema marinoi-dohrnii complex</taxon>
    </lineage>
</organism>
<dbReference type="EC" id="1.18.1.-" evidence="10"/>
<evidence type="ECO:0000256" key="3">
    <source>
        <dbReference type="ARBA" id="ARBA00022630"/>
    </source>
</evidence>
<comment type="cofactor">
    <cofactor evidence="1">
        <name>FMN</name>
        <dbReference type="ChEBI" id="CHEBI:58210"/>
    </cofactor>
</comment>
<dbReference type="PANTHER" id="PTHR19384">
    <property type="entry name" value="NITRIC OXIDE SYNTHASE-RELATED"/>
    <property type="match status" value="1"/>
</dbReference>
<dbReference type="PROSITE" id="PS51384">
    <property type="entry name" value="FAD_FR"/>
    <property type="match status" value="1"/>
</dbReference>
<evidence type="ECO:0000256" key="5">
    <source>
        <dbReference type="ARBA" id="ARBA00022827"/>
    </source>
</evidence>
<dbReference type="InterPro" id="IPR017938">
    <property type="entry name" value="Riboflavin_synthase-like_b-brl"/>
</dbReference>
<evidence type="ECO:0000256" key="1">
    <source>
        <dbReference type="ARBA" id="ARBA00001917"/>
    </source>
</evidence>
<dbReference type="Gene3D" id="1.20.990.10">
    <property type="entry name" value="NADPH-cytochrome p450 Reductase, Chain A, domain 3"/>
    <property type="match status" value="1"/>
</dbReference>
<keyword evidence="5" id="KW-0274">FAD</keyword>
<evidence type="ECO:0000256" key="2">
    <source>
        <dbReference type="ARBA" id="ARBA00001974"/>
    </source>
</evidence>
<name>A0AAD8Y806_9STRA</name>
<dbReference type="PRINTS" id="PR00371">
    <property type="entry name" value="FPNCR"/>
</dbReference>
<dbReference type="InterPro" id="IPR003097">
    <property type="entry name" value="CysJ-like_FAD-binding"/>
</dbReference>
<dbReference type="InterPro" id="IPR017927">
    <property type="entry name" value="FAD-bd_FR_type"/>
</dbReference>
<dbReference type="SUPFAM" id="SSF52343">
    <property type="entry name" value="Ferredoxin reductase-like, C-terminal NADP-linked domain"/>
    <property type="match status" value="1"/>
</dbReference>
<dbReference type="InterPro" id="IPR039261">
    <property type="entry name" value="FNR_nucleotide-bd"/>
</dbReference>
<dbReference type="Pfam" id="PF00175">
    <property type="entry name" value="NAD_binding_1"/>
    <property type="match status" value="1"/>
</dbReference>
<dbReference type="SUPFAM" id="SSF63380">
    <property type="entry name" value="Riboflavin synthase domain-like"/>
    <property type="match status" value="1"/>
</dbReference>
<dbReference type="InterPro" id="IPR001433">
    <property type="entry name" value="OxRdtase_FAD/NAD-bd"/>
</dbReference>
<sequence>MTSTTNDARPITILWATQSGRAKACARRTIRLLHSSLGITPNNIQGQCSFDDFGADGFLSLGQQQNSLLLMFVSTTGDAEQCTSIASTWAKLLSKSLPHTTFQHCQFALFALGDRAYGPDAYCAAGRKVAARLNQLSAIPICTLGYGDDGSLNGGVFADLDVWLEGQLFPTLKAMIGGGQLKLLDASCSSALDDKEIKMYTVKAIRQADAAENENVALHEWQNERYQQHYANCFKHSCPTTAYQYNGDIKRRITSNANQLDCKTHPLLGRVSVNNRITADDWMQNTRHIRINVLSSMKGDAPTLSGASVTELPYQAGDVATILPSNPSSLVSRFLSVLPTAIRSIADGTIHIQYNQHHTQTSMNNHPWPQYCTLRGLLTHCADIQSLPEREDLFALSSFCNPNHEDGNDHREKLISLSETSGAALYGDYIIREKRNWVDVLYDFDSIRFEEGGAKLTLEDLHFSIASSPSFIQMNRSPTVSNGFALELCVAVVEGSTPFGRPYTGCCSKYLESISPCSDQTTSDGSDIVRLWIHPGSFSNLPLDIRENPSPHHYFTTPVLYVGAGTGIAPLRSLILEREAIMMQNGATSISSSATTVEGNRDGNDDNILVFGCRSKAKDYYYGEEWEEFVKTKRLRIIPAFSRDQKVGKLYVQRALREAGGGSGELIVQHILEHNGAVYIAGGSKMARAVKDEIVEALTNTLGSEKTAKKLLNKLKRTGKFSIEAWS</sequence>
<feature type="domain" description="Flavodoxin-like" evidence="8">
    <location>
        <begin position="11"/>
        <end position="168"/>
    </location>
</feature>
<dbReference type="InterPro" id="IPR001709">
    <property type="entry name" value="Flavoprot_Pyr_Nucl_cyt_Rdtase"/>
</dbReference>
<evidence type="ECO:0000256" key="4">
    <source>
        <dbReference type="ARBA" id="ARBA00022643"/>
    </source>
</evidence>
<dbReference type="GO" id="GO:0050660">
    <property type="term" value="F:flavin adenine dinucleotide binding"/>
    <property type="evidence" value="ECO:0007669"/>
    <property type="project" value="TreeGrafter"/>
</dbReference>
<accession>A0AAD8Y806</accession>
<evidence type="ECO:0000313" key="10">
    <source>
        <dbReference type="EMBL" id="KAK1740704.1"/>
    </source>
</evidence>
<evidence type="ECO:0000259" key="8">
    <source>
        <dbReference type="PROSITE" id="PS50902"/>
    </source>
</evidence>
<dbReference type="GO" id="GO:0016491">
    <property type="term" value="F:oxidoreductase activity"/>
    <property type="evidence" value="ECO:0007669"/>
    <property type="project" value="UniProtKB-KW"/>
</dbReference>
<keyword evidence="11" id="KW-1185">Reference proteome</keyword>
<comment type="caution">
    <text evidence="10">The sequence shown here is derived from an EMBL/GenBank/DDBJ whole genome shotgun (WGS) entry which is preliminary data.</text>
</comment>
<dbReference type="InterPro" id="IPR001094">
    <property type="entry name" value="Flavdoxin-like"/>
</dbReference>
<keyword evidence="3" id="KW-0285">Flavoprotein</keyword>
<dbReference type="EMBL" id="JATAAI010000015">
    <property type="protein sequence ID" value="KAK1740704.1"/>
    <property type="molecule type" value="Genomic_DNA"/>
</dbReference>
<dbReference type="Gene3D" id="3.40.50.80">
    <property type="entry name" value="Nucleotide-binding domain of ferredoxin-NADP reductase (FNR) module"/>
    <property type="match status" value="1"/>
</dbReference>
<dbReference type="PANTHER" id="PTHR19384:SF10">
    <property type="entry name" value="NADPH-DEPENDENT DIFLAVIN OXIDOREDUCTASE 1"/>
    <property type="match status" value="1"/>
</dbReference>
<dbReference type="InterPro" id="IPR008254">
    <property type="entry name" value="Flavodoxin/NO_synth"/>
</dbReference>
<reference evidence="10" key="1">
    <citation type="submission" date="2023-06" db="EMBL/GenBank/DDBJ databases">
        <title>Survivors Of The Sea: Transcriptome response of Skeletonema marinoi to long-term dormancy.</title>
        <authorList>
            <person name="Pinder M.I.M."/>
            <person name="Kourtchenko O."/>
            <person name="Robertson E.K."/>
            <person name="Larsson T."/>
            <person name="Maumus F."/>
            <person name="Osuna-Cruz C.M."/>
            <person name="Vancaester E."/>
            <person name="Stenow R."/>
            <person name="Vandepoele K."/>
            <person name="Ploug H."/>
            <person name="Bruchert V."/>
            <person name="Godhe A."/>
            <person name="Topel M."/>
        </authorList>
    </citation>
    <scope>NUCLEOTIDE SEQUENCE</scope>
    <source>
        <strain evidence="10">R05AC</strain>
    </source>
</reference>
<keyword evidence="4" id="KW-0288">FMN</keyword>
<dbReference type="Gene3D" id="3.40.50.360">
    <property type="match status" value="1"/>
</dbReference>
<gene>
    <name evidence="10" type="ORF">QTG54_008799</name>
</gene>
<keyword evidence="6" id="KW-0521">NADP</keyword>
<dbReference type="GO" id="GO:0005829">
    <property type="term" value="C:cytosol"/>
    <property type="evidence" value="ECO:0007669"/>
    <property type="project" value="TreeGrafter"/>
</dbReference>
<comment type="cofactor">
    <cofactor evidence="2">
        <name>FAD</name>
        <dbReference type="ChEBI" id="CHEBI:57692"/>
    </cofactor>
</comment>
<keyword evidence="7 10" id="KW-0560">Oxidoreductase</keyword>
<proteinExistence type="predicted"/>
<dbReference type="PROSITE" id="PS50902">
    <property type="entry name" value="FLAVODOXIN_LIKE"/>
    <property type="match status" value="1"/>
</dbReference>
<dbReference type="Pfam" id="PF00258">
    <property type="entry name" value="Flavodoxin_1"/>
    <property type="match status" value="1"/>
</dbReference>
<evidence type="ECO:0000256" key="6">
    <source>
        <dbReference type="ARBA" id="ARBA00022857"/>
    </source>
</evidence>
<protein>
    <submittedName>
        <fullName evidence="10">NADPH-dependent diflavin oxidoreductase</fullName>
        <ecNumber evidence="10">1.18.1.-</ecNumber>
    </submittedName>
</protein>
<dbReference type="PRINTS" id="PR00369">
    <property type="entry name" value="FLAVODOXIN"/>
</dbReference>
<evidence type="ECO:0000259" key="9">
    <source>
        <dbReference type="PROSITE" id="PS51384"/>
    </source>
</evidence>
<dbReference type="Proteomes" id="UP001224775">
    <property type="component" value="Unassembled WGS sequence"/>
</dbReference>
<feature type="domain" description="FAD-binding FR-type" evidence="9">
    <location>
        <begin position="264"/>
        <end position="558"/>
    </location>
</feature>